<dbReference type="Proteomes" id="UP000294546">
    <property type="component" value="Unassembled WGS sequence"/>
</dbReference>
<dbReference type="OrthoDB" id="5822659at2"/>
<dbReference type="EMBL" id="SMFU01000014">
    <property type="protein sequence ID" value="TCK02710.1"/>
    <property type="molecule type" value="Genomic_DNA"/>
</dbReference>
<evidence type="ECO:0008006" key="3">
    <source>
        <dbReference type="Google" id="ProtNLM"/>
    </source>
</evidence>
<keyword evidence="2" id="KW-1185">Reference proteome</keyword>
<comment type="caution">
    <text evidence="1">The sequence shown here is derived from an EMBL/GenBank/DDBJ whole genome shotgun (WGS) entry which is preliminary data.</text>
</comment>
<name>A0A4R1G815_9GAMM</name>
<dbReference type="RefSeq" id="WP_132297908.1">
    <property type="nucleotide sequence ID" value="NZ_SMFU01000014.1"/>
</dbReference>
<dbReference type="AlphaFoldDB" id="A0A4R1G815"/>
<evidence type="ECO:0000313" key="2">
    <source>
        <dbReference type="Proteomes" id="UP000294546"/>
    </source>
</evidence>
<reference evidence="1 2" key="1">
    <citation type="submission" date="2019-03" db="EMBL/GenBank/DDBJ databases">
        <title>Genomic Encyclopedia of Archaeal and Bacterial Type Strains, Phase II (KMG-II): from individual species to whole genera.</title>
        <authorList>
            <person name="Goeker M."/>
        </authorList>
    </citation>
    <scope>NUCLEOTIDE SEQUENCE [LARGE SCALE GENOMIC DNA]</scope>
    <source>
        <strain evidence="1 2">DSM 27697</strain>
    </source>
</reference>
<organism evidence="1 2">
    <name type="scientific">Marinobacterium mangrovicola</name>
    <dbReference type="NCBI Taxonomy" id="1476959"/>
    <lineage>
        <taxon>Bacteria</taxon>
        <taxon>Pseudomonadati</taxon>
        <taxon>Pseudomonadota</taxon>
        <taxon>Gammaproteobacteria</taxon>
        <taxon>Oceanospirillales</taxon>
        <taxon>Oceanospirillaceae</taxon>
        <taxon>Marinobacterium</taxon>
    </lineage>
</organism>
<proteinExistence type="predicted"/>
<evidence type="ECO:0000313" key="1">
    <source>
        <dbReference type="EMBL" id="TCK02710.1"/>
    </source>
</evidence>
<protein>
    <recommendedName>
        <fullName evidence="3">HMA domain-containing protein</fullName>
    </recommendedName>
</protein>
<sequence length="113" mass="13091">MSNQVEPELNLEFILKRRLKLVKQAVDKELLQSRLEALVGMASVHWQGEQQLELRYDASQLQLDQVIEVLVQSGAGLEHGRLAQLRLGWYRMTDRNTWDSSRHVPHCCNKSPK</sequence>
<accession>A0A4R1G815</accession>
<gene>
    <name evidence="1" type="ORF">CLV83_4407</name>
</gene>